<evidence type="ECO:0000313" key="2">
    <source>
        <dbReference type="Proteomes" id="UP001153269"/>
    </source>
</evidence>
<accession>A0A9N7W4K8</accession>
<reference evidence="1" key="1">
    <citation type="submission" date="2020-03" db="EMBL/GenBank/DDBJ databases">
        <authorList>
            <person name="Weist P."/>
        </authorList>
    </citation>
    <scope>NUCLEOTIDE SEQUENCE</scope>
</reference>
<proteinExistence type="predicted"/>
<organism evidence="1 2">
    <name type="scientific">Pleuronectes platessa</name>
    <name type="common">European plaice</name>
    <dbReference type="NCBI Taxonomy" id="8262"/>
    <lineage>
        <taxon>Eukaryota</taxon>
        <taxon>Metazoa</taxon>
        <taxon>Chordata</taxon>
        <taxon>Craniata</taxon>
        <taxon>Vertebrata</taxon>
        <taxon>Euteleostomi</taxon>
        <taxon>Actinopterygii</taxon>
        <taxon>Neopterygii</taxon>
        <taxon>Teleostei</taxon>
        <taxon>Neoteleostei</taxon>
        <taxon>Acanthomorphata</taxon>
        <taxon>Carangaria</taxon>
        <taxon>Pleuronectiformes</taxon>
        <taxon>Pleuronectoidei</taxon>
        <taxon>Pleuronectidae</taxon>
        <taxon>Pleuronectes</taxon>
    </lineage>
</organism>
<sequence length="90" mass="10079">MSADLLLQQLKCGEACSHVAMPVRIFGGCISIFSRSWVQIWFCQPLSTGHVFSELKLNIAGLELQSRGELTLLTYLECAIWILLILNSDH</sequence>
<protein>
    <submittedName>
        <fullName evidence="1">Uncharacterized protein</fullName>
    </submittedName>
</protein>
<gene>
    <name evidence="1" type="ORF">PLEPLA_LOCUS48832</name>
</gene>
<comment type="caution">
    <text evidence="1">The sequence shown here is derived from an EMBL/GenBank/DDBJ whole genome shotgun (WGS) entry which is preliminary data.</text>
</comment>
<keyword evidence="2" id="KW-1185">Reference proteome</keyword>
<dbReference type="Proteomes" id="UP001153269">
    <property type="component" value="Unassembled WGS sequence"/>
</dbReference>
<dbReference type="AlphaFoldDB" id="A0A9N7W4K8"/>
<evidence type="ECO:0000313" key="1">
    <source>
        <dbReference type="EMBL" id="CAB1460958.1"/>
    </source>
</evidence>
<dbReference type="EMBL" id="CADEAL010004501">
    <property type="protein sequence ID" value="CAB1460958.1"/>
    <property type="molecule type" value="Genomic_DNA"/>
</dbReference>
<name>A0A9N7W4K8_PLEPL</name>